<evidence type="ECO:0000259" key="2">
    <source>
        <dbReference type="Pfam" id="PF12804"/>
    </source>
</evidence>
<protein>
    <submittedName>
        <fullName evidence="3">Nicotine blue oxidoreductase</fullName>
    </submittedName>
</protein>
<dbReference type="SUPFAM" id="SSF53448">
    <property type="entry name" value="Nucleotide-diphospho-sugar transferases"/>
    <property type="match status" value="1"/>
</dbReference>
<keyword evidence="4" id="KW-1185">Reference proteome</keyword>
<dbReference type="InterPro" id="IPR025877">
    <property type="entry name" value="MobA-like_NTP_Trfase"/>
</dbReference>
<sequence>MPEAAVGAVLLAAGRGTRFGAEPKLLAQLDGKPLVRHAADAALAAKARPVVVVLGAHAAAVRAALNGLDVAFVENAAFADGLSTSLRAGLAALPPGTDAAVILLGDMPRVTPGQIDRLVAAYRAARPAPAAIAPVVEGRRGNPVLLDRRVLADALAGLSGDHGAGPLLKGRIDVLEVPGEPGTALDVDTPDMLARL</sequence>
<dbReference type="CDD" id="cd04182">
    <property type="entry name" value="GT_2_like_f"/>
    <property type="match status" value="1"/>
</dbReference>
<dbReference type="InterPro" id="IPR029044">
    <property type="entry name" value="Nucleotide-diphossugar_trans"/>
</dbReference>
<dbReference type="Gene3D" id="3.90.550.10">
    <property type="entry name" value="Spore Coat Polysaccharide Biosynthesis Protein SpsA, Chain A"/>
    <property type="match status" value="1"/>
</dbReference>
<dbReference type="Proteomes" id="UP001055117">
    <property type="component" value="Unassembled WGS sequence"/>
</dbReference>
<comment type="caution">
    <text evidence="3">The sequence shown here is derived from an EMBL/GenBank/DDBJ whole genome shotgun (WGS) entry which is preliminary data.</text>
</comment>
<dbReference type="RefSeq" id="WP_147761393.1">
    <property type="nucleotide sequence ID" value="NZ_BPQG01000006.1"/>
</dbReference>
<evidence type="ECO:0000313" key="3">
    <source>
        <dbReference type="EMBL" id="GJD42768.1"/>
    </source>
</evidence>
<keyword evidence="1" id="KW-0460">Magnesium</keyword>
<dbReference type="PANTHER" id="PTHR43777">
    <property type="entry name" value="MOLYBDENUM COFACTOR CYTIDYLYLTRANSFERASE"/>
    <property type="match status" value="1"/>
</dbReference>
<evidence type="ECO:0000256" key="1">
    <source>
        <dbReference type="ARBA" id="ARBA00022842"/>
    </source>
</evidence>
<dbReference type="PANTHER" id="PTHR43777:SF1">
    <property type="entry name" value="MOLYBDENUM COFACTOR CYTIDYLYLTRANSFERASE"/>
    <property type="match status" value="1"/>
</dbReference>
<dbReference type="EMBL" id="BPQG01000006">
    <property type="protein sequence ID" value="GJD42768.1"/>
    <property type="molecule type" value="Genomic_DNA"/>
</dbReference>
<feature type="domain" description="MobA-like NTP transferase" evidence="2">
    <location>
        <begin position="8"/>
        <end position="169"/>
    </location>
</feature>
<reference evidence="3 4" key="1">
    <citation type="journal article" date="2021" name="Front. Microbiol.">
        <title>Comprehensive Comparative Genomics and Phenotyping of Methylobacterium Species.</title>
        <authorList>
            <person name="Alessa O."/>
            <person name="Ogura Y."/>
            <person name="Fujitani Y."/>
            <person name="Takami H."/>
            <person name="Hayashi T."/>
            <person name="Sahin N."/>
            <person name="Tani A."/>
        </authorList>
    </citation>
    <scope>NUCLEOTIDE SEQUENCE [LARGE SCALE GENOMIC DNA]</scope>
    <source>
        <strain evidence="3 4">DSM 23679</strain>
    </source>
</reference>
<organism evidence="3 4">
    <name type="scientific">Methylobacterium cerastii</name>
    <dbReference type="NCBI Taxonomy" id="932741"/>
    <lineage>
        <taxon>Bacteria</taxon>
        <taxon>Pseudomonadati</taxon>
        <taxon>Pseudomonadota</taxon>
        <taxon>Alphaproteobacteria</taxon>
        <taxon>Hyphomicrobiales</taxon>
        <taxon>Methylobacteriaceae</taxon>
        <taxon>Methylobacterium</taxon>
    </lineage>
</organism>
<name>A0ABQ4QC21_9HYPH</name>
<proteinExistence type="predicted"/>
<evidence type="ECO:0000313" key="4">
    <source>
        <dbReference type="Proteomes" id="UP001055117"/>
    </source>
</evidence>
<dbReference type="Pfam" id="PF12804">
    <property type="entry name" value="NTP_transf_3"/>
    <property type="match status" value="1"/>
</dbReference>
<accession>A0ABQ4QC21</accession>
<gene>
    <name evidence="3" type="primary">nboR</name>
    <name evidence="3" type="ORF">AFCDBAGC_0607</name>
</gene>